<protein>
    <submittedName>
        <fullName evidence="2">Uncharacterized protein</fullName>
    </submittedName>
</protein>
<feature type="transmembrane region" description="Helical" evidence="1">
    <location>
        <begin position="416"/>
        <end position="437"/>
    </location>
</feature>
<dbReference type="AlphaFoldDB" id="A0A920CZN7"/>
<feature type="transmembrane region" description="Helical" evidence="1">
    <location>
        <begin position="457"/>
        <end position="477"/>
    </location>
</feature>
<keyword evidence="1" id="KW-0812">Transmembrane</keyword>
<organism evidence="2 3">
    <name type="scientific">Paenibacillus montaniterrae</name>
    <dbReference type="NCBI Taxonomy" id="429341"/>
    <lineage>
        <taxon>Bacteria</taxon>
        <taxon>Bacillati</taxon>
        <taxon>Bacillota</taxon>
        <taxon>Bacilli</taxon>
        <taxon>Bacillales</taxon>
        <taxon>Paenibacillaceae</taxon>
        <taxon>Paenibacillus</taxon>
    </lineage>
</organism>
<feature type="transmembrane region" description="Helical" evidence="1">
    <location>
        <begin position="208"/>
        <end position="227"/>
    </location>
</feature>
<keyword evidence="3" id="KW-1185">Reference proteome</keyword>
<comment type="caution">
    <text evidence="2">The sequence shown here is derived from an EMBL/GenBank/DDBJ whole genome shotgun (WGS) entry which is preliminary data.</text>
</comment>
<keyword evidence="1" id="KW-1133">Transmembrane helix</keyword>
<feature type="transmembrane region" description="Helical" evidence="1">
    <location>
        <begin position="383"/>
        <end position="404"/>
    </location>
</feature>
<accession>A0A920CZN7</accession>
<evidence type="ECO:0000256" key="1">
    <source>
        <dbReference type="SAM" id="Phobius"/>
    </source>
</evidence>
<dbReference type="RefSeq" id="WP_213519716.1">
    <property type="nucleotide sequence ID" value="NZ_BOSE01000012.1"/>
</dbReference>
<keyword evidence="1" id="KW-0472">Membrane</keyword>
<feature type="transmembrane region" description="Helical" evidence="1">
    <location>
        <begin position="127"/>
        <end position="143"/>
    </location>
</feature>
<evidence type="ECO:0000313" key="2">
    <source>
        <dbReference type="EMBL" id="GIP19056.1"/>
    </source>
</evidence>
<feature type="transmembrane region" description="Helical" evidence="1">
    <location>
        <begin position="155"/>
        <end position="180"/>
    </location>
</feature>
<name>A0A920CZN7_9BACL</name>
<feature type="transmembrane region" description="Helical" evidence="1">
    <location>
        <begin position="549"/>
        <end position="570"/>
    </location>
</feature>
<feature type="transmembrane region" description="Helical" evidence="1">
    <location>
        <begin position="344"/>
        <end position="363"/>
    </location>
</feature>
<feature type="transmembrane region" description="Helical" evidence="1">
    <location>
        <begin position="296"/>
        <end position="313"/>
    </location>
</feature>
<reference evidence="2" key="1">
    <citation type="submission" date="2021-03" db="EMBL/GenBank/DDBJ databases">
        <title>Antimicrobial resistance genes in bacteria isolated from Japanese honey, and their potential for conferring macrolide and lincosamide resistance in the American foulbrood pathogen Paenibacillus larvae.</title>
        <authorList>
            <person name="Okamoto M."/>
            <person name="Kumagai M."/>
            <person name="Kanamori H."/>
            <person name="Takamatsu D."/>
        </authorList>
    </citation>
    <scope>NUCLEOTIDE SEQUENCE</scope>
    <source>
        <strain evidence="2">J40TS1</strain>
    </source>
</reference>
<feature type="transmembrane region" description="Helical" evidence="1">
    <location>
        <begin position="270"/>
        <end position="291"/>
    </location>
</feature>
<evidence type="ECO:0000313" key="3">
    <source>
        <dbReference type="Proteomes" id="UP000683139"/>
    </source>
</evidence>
<proteinExistence type="predicted"/>
<feature type="transmembrane region" description="Helical" evidence="1">
    <location>
        <begin position="239"/>
        <end position="258"/>
    </location>
</feature>
<dbReference type="EMBL" id="BOSE01000012">
    <property type="protein sequence ID" value="GIP19056.1"/>
    <property type="molecule type" value="Genomic_DNA"/>
</dbReference>
<feature type="transmembrane region" description="Helical" evidence="1">
    <location>
        <begin position="105"/>
        <end position="121"/>
    </location>
</feature>
<sequence>MLYLSMFVIGLTVGKGSHKGMARCSLLLSSIAFVMAAGILWERSTVHRDDYSYDFDWLVIGDIFYRIGYELNNVSSWLLMLIASLNILLLLLLHNKQEQQMIASIYGYIGLLLSAVSGLVLADHMLTFFTCAILISCSVYLLLSHPVYGCVPKAIFRFVTAQLLGFSAFLVALVGLYWYMPDHSLQFTMLETVFSSSAPSFTPFMKKIIAGALVVSALLIAGISPYANWMKHIGTERPVLRVVMFCFANALLPAYLLLRFHMIITEVDTVVWLCKLAGAIIVVWCTVRMLLDAQQTLSYIGMMMVGIIVFAYGHGAYGYMIVQLTLILFSLIVIYGAKMQSSSIIVYGAFLVAILTLIGVPPLSGYWMQQSLVATIAGTSTGWFIVSLLVVLCSALGTTIYFTMQWKTQFNQTGKGMLPVVILPALLLIAIGLLWLVDYMQLEIWLFEKVTSESMKLLPMVLTMLSVAVGVIIAWLFSERITDAFASSLEQADQQLKSQAERFGRSVMRLGRSIVSLEQMIERGVVQLLTVWLPYPFRIVSRAGANGHLLHSVVLVVVFTAVVTALWYGIRGR</sequence>
<feature type="transmembrane region" description="Helical" evidence="1">
    <location>
        <begin position="21"/>
        <end position="41"/>
    </location>
</feature>
<feature type="transmembrane region" description="Helical" evidence="1">
    <location>
        <begin position="74"/>
        <end position="93"/>
    </location>
</feature>
<gene>
    <name evidence="2" type="ORF">J40TS1_46980</name>
</gene>
<dbReference type="Proteomes" id="UP000683139">
    <property type="component" value="Unassembled WGS sequence"/>
</dbReference>
<feature type="transmembrane region" description="Helical" evidence="1">
    <location>
        <begin position="319"/>
        <end position="337"/>
    </location>
</feature>